<evidence type="ECO:0000313" key="8">
    <source>
        <dbReference type="Proteomes" id="UP000515163"/>
    </source>
</evidence>
<dbReference type="PANTHER" id="PTHR11267">
    <property type="entry name" value="T-BOX PROTEIN-RELATED"/>
    <property type="match status" value="1"/>
</dbReference>
<evidence type="ECO:0000256" key="2">
    <source>
        <dbReference type="ARBA" id="ARBA00023015"/>
    </source>
</evidence>
<dbReference type="GO" id="GO:0000978">
    <property type="term" value="F:RNA polymerase II cis-regulatory region sequence-specific DNA binding"/>
    <property type="evidence" value="ECO:0007669"/>
    <property type="project" value="InterPro"/>
</dbReference>
<dbReference type="KEGG" id="aten:116287496"/>
<dbReference type="OrthoDB" id="7442607at2759"/>
<gene>
    <name evidence="9 10" type="primary">LOC116287496</name>
</gene>
<dbReference type="GO" id="GO:0000981">
    <property type="term" value="F:DNA-binding transcription factor activity, RNA polymerase II-specific"/>
    <property type="evidence" value="ECO:0007669"/>
    <property type="project" value="TreeGrafter"/>
</dbReference>
<feature type="domain" description="T-box" evidence="7">
    <location>
        <begin position="75"/>
        <end position="255"/>
    </location>
</feature>
<evidence type="ECO:0000259" key="7">
    <source>
        <dbReference type="PROSITE" id="PS50252"/>
    </source>
</evidence>
<comment type="caution">
    <text evidence="6">Lacks conserved residue(s) required for the propagation of feature annotation.</text>
</comment>
<dbReference type="GO" id="GO:0001708">
    <property type="term" value="P:cell fate specification"/>
    <property type="evidence" value="ECO:0007669"/>
    <property type="project" value="TreeGrafter"/>
</dbReference>
<dbReference type="InterPro" id="IPR036960">
    <property type="entry name" value="T-box_sf"/>
</dbReference>
<keyword evidence="5 6" id="KW-0539">Nucleus</keyword>
<dbReference type="PANTHER" id="PTHR11267:SF190">
    <property type="entry name" value="T-BOX TRANSCRIPTION FACTOR TBX20"/>
    <property type="match status" value="1"/>
</dbReference>
<name>A0A6P8H3K9_ACTTE</name>
<dbReference type="GO" id="GO:0000785">
    <property type="term" value="C:chromatin"/>
    <property type="evidence" value="ECO:0007669"/>
    <property type="project" value="TreeGrafter"/>
</dbReference>
<evidence type="ECO:0000313" key="10">
    <source>
        <dbReference type="RefSeq" id="XP_031550041.1"/>
    </source>
</evidence>
<dbReference type="PRINTS" id="PR00937">
    <property type="entry name" value="TBOX"/>
</dbReference>
<dbReference type="AlphaFoldDB" id="A0A6P8H3K9"/>
<dbReference type="PROSITE" id="PS50252">
    <property type="entry name" value="TBOX_3"/>
    <property type="match status" value="1"/>
</dbReference>
<dbReference type="InterPro" id="IPR018186">
    <property type="entry name" value="TF_T-box_CS"/>
</dbReference>
<keyword evidence="3 6" id="KW-0238">DNA-binding</keyword>
<dbReference type="GO" id="GO:0045893">
    <property type="term" value="P:positive regulation of DNA-templated transcription"/>
    <property type="evidence" value="ECO:0007669"/>
    <property type="project" value="InterPro"/>
</dbReference>
<sequence length="367" mass="41804">MSSVTAKRTLLSTKAKAFSIASLVEQGNEAECGQVDDNMVKEPSEEGAPCTSSSKKRKLLNYEAVEEKRKPQAILEGRELWECFYRLGTEMIITKSGRRMFPPLRVSFTGLDPNQTYAVVLDVVPLDNKRHRYSYTDSAWFVAGEADPTPPRRVYTHPESPFTGEELARQVLSFERVKLTNNPKDSNGNIILNSMHKYQPRVHLIKNPSEDEQDLDKSDSFIFPETAFMAVTAYQNHLITRLKIYSNPFAKGFRDTTRLLPSFEEDGYVIQSDDFSRCCDMRESMCCHLSGQLSCYPHDTRDTTDHRIFSSQDTRWACTDDCCHGAEYPWRPAHGYARSVDFYSSDGPPCALMNCSSALAEERLRDY</sequence>
<evidence type="ECO:0000256" key="5">
    <source>
        <dbReference type="ARBA" id="ARBA00023242"/>
    </source>
</evidence>
<dbReference type="SUPFAM" id="SSF49417">
    <property type="entry name" value="p53-like transcription factors"/>
    <property type="match status" value="1"/>
</dbReference>
<dbReference type="GO" id="GO:0005634">
    <property type="term" value="C:nucleus"/>
    <property type="evidence" value="ECO:0007669"/>
    <property type="project" value="UniProtKB-SubCell"/>
</dbReference>
<dbReference type="RefSeq" id="XP_031550041.1">
    <property type="nucleotide sequence ID" value="XM_031694181.1"/>
</dbReference>
<dbReference type="InterPro" id="IPR008967">
    <property type="entry name" value="p53-like_TF_DNA-bd_sf"/>
</dbReference>
<dbReference type="FunFam" id="2.60.40.820:FF:000008">
    <property type="entry name" value="T-box transcription factor TBX20"/>
    <property type="match status" value="1"/>
</dbReference>
<dbReference type="RefSeq" id="XP_031550040.1">
    <property type="nucleotide sequence ID" value="XM_031694180.1"/>
</dbReference>
<dbReference type="Pfam" id="PF00907">
    <property type="entry name" value="T-box"/>
    <property type="match status" value="1"/>
</dbReference>
<evidence type="ECO:0000256" key="1">
    <source>
        <dbReference type="ARBA" id="ARBA00004123"/>
    </source>
</evidence>
<reference evidence="9 10" key="1">
    <citation type="submission" date="2025-04" db="UniProtKB">
        <authorList>
            <consortium name="RefSeq"/>
        </authorList>
    </citation>
    <scope>IDENTIFICATION</scope>
    <source>
        <tissue evidence="9 10">Tentacle</tissue>
    </source>
</reference>
<keyword evidence="4" id="KW-0804">Transcription</keyword>
<dbReference type="SMART" id="SM00425">
    <property type="entry name" value="TBOX"/>
    <property type="match status" value="1"/>
</dbReference>
<dbReference type="Proteomes" id="UP000515163">
    <property type="component" value="Unplaced"/>
</dbReference>
<dbReference type="InterPro" id="IPR046360">
    <property type="entry name" value="T-box_DNA-bd"/>
</dbReference>
<dbReference type="InterPro" id="IPR001699">
    <property type="entry name" value="TF_T-box"/>
</dbReference>
<proteinExistence type="predicted"/>
<dbReference type="GeneID" id="116287496"/>
<keyword evidence="2" id="KW-0805">Transcription regulation</keyword>
<dbReference type="GO" id="GO:0048731">
    <property type="term" value="P:system development"/>
    <property type="evidence" value="ECO:0007669"/>
    <property type="project" value="UniProtKB-ARBA"/>
</dbReference>
<protein>
    <submittedName>
        <fullName evidence="9 10">T-box transcription factor TBX20-like</fullName>
    </submittedName>
</protein>
<dbReference type="PROSITE" id="PS01283">
    <property type="entry name" value="TBOX_1"/>
    <property type="match status" value="1"/>
</dbReference>
<comment type="subcellular location">
    <subcellularLocation>
        <location evidence="1 6">Nucleus</location>
    </subcellularLocation>
</comment>
<dbReference type="Gene3D" id="2.60.40.820">
    <property type="entry name" value="Transcription factor, T-box"/>
    <property type="match status" value="1"/>
</dbReference>
<evidence type="ECO:0000256" key="3">
    <source>
        <dbReference type="ARBA" id="ARBA00023125"/>
    </source>
</evidence>
<keyword evidence="8" id="KW-1185">Reference proteome</keyword>
<evidence type="ECO:0000313" key="9">
    <source>
        <dbReference type="RefSeq" id="XP_031550040.1"/>
    </source>
</evidence>
<evidence type="ECO:0000256" key="6">
    <source>
        <dbReference type="PROSITE-ProRule" id="PRU00201"/>
    </source>
</evidence>
<organism evidence="8 10">
    <name type="scientific">Actinia tenebrosa</name>
    <name type="common">Australian red waratah sea anemone</name>
    <dbReference type="NCBI Taxonomy" id="6105"/>
    <lineage>
        <taxon>Eukaryota</taxon>
        <taxon>Metazoa</taxon>
        <taxon>Cnidaria</taxon>
        <taxon>Anthozoa</taxon>
        <taxon>Hexacorallia</taxon>
        <taxon>Actiniaria</taxon>
        <taxon>Actiniidae</taxon>
        <taxon>Actinia</taxon>
    </lineage>
</organism>
<accession>A0A6P8H3K9</accession>
<evidence type="ECO:0000256" key="4">
    <source>
        <dbReference type="ARBA" id="ARBA00023163"/>
    </source>
</evidence>